<comment type="caution">
    <text evidence="2">The sequence shown here is derived from an EMBL/GenBank/DDBJ whole genome shotgun (WGS) entry which is preliminary data.</text>
</comment>
<evidence type="ECO:0000313" key="3">
    <source>
        <dbReference type="Proteomes" id="UP000229647"/>
    </source>
</evidence>
<dbReference type="AlphaFoldDB" id="A0A2M7XYK1"/>
<dbReference type="PROSITE" id="PS50005">
    <property type="entry name" value="TPR"/>
    <property type="match status" value="1"/>
</dbReference>
<evidence type="ECO:0000256" key="1">
    <source>
        <dbReference type="PROSITE-ProRule" id="PRU00339"/>
    </source>
</evidence>
<feature type="repeat" description="TPR" evidence="1">
    <location>
        <begin position="41"/>
        <end position="74"/>
    </location>
</feature>
<dbReference type="Gene3D" id="1.25.40.10">
    <property type="entry name" value="Tetratricopeptide repeat domain"/>
    <property type="match status" value="1"/>
</dbReference>
<name>A0A2M7XYK1_9BACT</name>
<dbReference type="InterPro" id="IPR011990">
    <property type="entry name" value="TPR-like_helical_dom_sf"/>
</dbReference>
<keyword evidence="1" id="KW-0802">TPR repeat</keyword>
<evidence type="ECO:0000313" key="2">
    <source>
        <dbReference type="EMBL" id="PJA55817.1"/>
    </source>
</evidence>
<dbReference type="InterPro" id="IPR019734">
    <property type="entry name" value="TPR_rpt"/>
</dbReference>
<sequence>LEMNNNIYGPTVREEIFQRENKKKVMINNLEQQLTINPKARDILYSLYQLYLAEGDKNRANDYLKRAREVDPSIK</sequence>
<dbReference type="SUPFAM" id="SSF48452">
    <property type="entry name" value="TPR-like"/>
    <property type="match status" value="1"/>
</dbReference>
<proteinExistence type="predicted"/>
<accession>A0A2M7XYK1</accession>
<dbReference type="Proteomes" id="UP000229647">
    <property type="component" value="Unassembled WGS sequence"/>
</dbReference>
<protein>
    <submittedName>
        <fullName evidence="2">Uncharacterized protein</fullName>
    </submittedName>
</protein>
<dbReference type="EMBL" id="PFWL01000068">
    <property type="protein sequence ID" value="PJA55817.1"/>
    <property type="molecule type" value="Genomic_DNA"/>
</dbReference>
<reference evidence="3" key="1">
    <citation type="submission" date="2017-09" db="EMBL/GenBank/DDBJ databases">
        <title>Depth-based differentiation of microbial function through sediment-hosted aquifers and enrichment of novel symbionts in the deep terrestrial subsurface.</title>
        <authorList>
            <person name="Probst A.J."/>
            <person name="Ladd B."/>
            <person name="Jarett J.K."/>
            <person name="Geller-Mcgrath D.E."/>
            <person name="Sieber C.M.K."/>
            <person name="Emerson J.B."/>
            <person name="Anantharaman K."/>
            <person name="Thomas B.C."/>
            <person name="Malmstrom R."/>
            <person name="Stieglmeier M."/>
            <person name="Klingl A."/>
            <person name="Woyke T."/>
            <person name="Ryan C.M."/>
            <person name="Banfield J.F."/>
        </authorList>
    </citation>
    <scope>NUCLEOTIDE SEQUENCE [LARGE SCALE GENOMIC DNA]</scope>
</reference>
<gene>
    <name evidence="2" type="ORF">CO165_01550</name>
</gene>
<organism evidence="2 3">
    <name type="scientific">Candidatus Roizmanbacteria bacterium CG_4_9_14_3_um_filter_33_18</name>
    <dbReference type="NCBI Taxonomy" id="1974841"/>
    <lineage>
        <taxon>Bacteria</taxon>
        <taxon>Candidatus Roizmaniibacteriota</taxon>
    </lineage>
</organism>
<feature type="non-terminal residue" evidence="2">
    <location>
        <position position="1"/>
    </location>
</feature>